<organism evidence="2 3">
    <name type="scientific">Cymbomonas tetramitiformis</name>
    <dbReference type="NCBI Taxonomy" id="36881"/>
    <lineage>
        <taxon>Eukaryota</taxon>
        <taxon>Viridiplantae</taxon>
        <taxon>Chlorophyta</taxon>
        <taxon>Pyramimonadophyceae</taxon>
        <taxon>Pyramimonadales</taxon>
        <taxon>Pyramimonadaceae</taxon>
        <taxon>Cymbomonas</taxon>
    </lineage>
</organism>
<protein>
    <submittedName>
        <fullName evidence="2">Uncharacterized protein</fullName>
    </submittedName>
</protein>
<dbReference type="AlphaFoldDB" id="A0AAE0L3H4"/>
<reference evidence="2 3" key="1">
    <citation type="journal article" date="2015" name="Genome Biol. Evol.">
        <title>Comparative Genomics of a Bacterivorous Green Alga Reveals Evolutionary Causalities and Consequences of Phago-Mixotrophic Mode of Nutrition.</title>
        <authorList>
            <person name="Burns J.A."/>
            <person name="Paasch A."/>
            <person name="Narechania A."/>
            <person name="Kim E."/>
        </authorList>
    </citation>
    <scope>NUCLEOTIDE SEQUENCE [LARGE SCALE GENOMIC DNA]</scope>
    <source>
        <strain evidence="2 3">PLY_AMNH</strain>
    </source>
</reference>
<evidence type="ECO:0000256" key="1">
    <source>
        <dbReference type="SAM" id="MobiDB-lite"/>
    </source>
</evidence>
<feature type="compositionally biased region" description="Gly residues" evidence="1">
    <location>
        <begin position="1"/>
        <end position="10"/>
    </location>
</feature>
<evidence type="ECO:0000313" key="3">
    <source>
        <dbReference type="Proteomes" id="UP001190700"/>
    </source>
</evidence>
<dbReference type="Proteomes" id="UP001190700">
    <property type="component" value="Unassembled WGS sequence"/>
</dbReference>
<dbReference type="EMBL" id="LGRX02010267">
    <property type="protein sequence ID" value="KAK3270663.1"/>
    <property type="molecule type" value="Genomic_DNA"/>
</dbReference>
<accession>A0AAE0L3H4</accession>
<sequence>MTGSTDGGNPGESEPTIAGGALPGAVVSPPPPTGLESRSVLYGLRLLLPGTTTTTTTATTTGDAEFKKLKKLPYCPYAAANPFPKRPDAMTNDMLKLSDLHGDKTQTMLCIKSNSSMKFEQMVLGPALAYFHNAIVYEETPMDKI</sequence>
<keyword evidence="3" id="KW-1185">Reference proteome</keyword>
<evidence type="ECO:0000313" key="2">
    <source>
        <dbReference type="EMBL" id="KAK3270663.1"/>
    </source>
</evidence>
<feature type="region of interest" description="Disordered" evidence="1">
    <location>
        <begin position="1"/>
        <end position="34"/>
    </location>
</feature>
<gene>
    <name evidence="2" type="ORF">CYMTET_20952</name>
</gene>
<comment type="caution">
    <text evidence="2">The sequence shown here is derived from an EMBL/GenBank/DDBJ whole genome shotgun (WGS) entry which is preliminary data.</text>
</comment>
<proteinExistence type="predicted"/>
<name>A0AAE0L3H4_9CHLO</name>